<proteinExistence type="predicted"/>
<dbReference type="Proteomes" id="UP001232148">
    <property type="component" value="Unassembled WGS sequence"/>
</dbReference>
<reference evidence="2" key="1">
    <citation type="submission" date="2021-06" db="EMBL/GenBank/DDBJ databases">
        <title>Comparative genomics, transcriptomics and evolutionary studies reveal genomic signatures of adaptation to plant cell wall in hemibiotrophic fungi.</title>
        <authorList>
            <consortium name="DOE Joint Genome Institute"/>
            <person name="Baroncelli R."/>
            <person name="Diaz J.F."/>
            <person name="Benocci T."/>
            <person name="Peng M."/>
            <person name="Battaglia E."/>
            <person name="Haridas S."/>
            <person name="Andreopoulos W."/>
            <person name="Labutti K."/>
            <person name="Pangilinan J."/>
            <person name="Floch G.L."/>
            <person name="Makela M.R."/>
            <person name="Henrissat B."/>
            <person name="Grigoriev I.V."/>
            <person name="Crouch J.A."/>
            <person name="De Vries R.P."/>
            <person name="Sukno S.A."/>
            <person name="Thon M.R."/>
        </authorList>
    </citation>
    <scope>NUCLEOTIDE SEQUENCE</scope>
    <source>
        <strain evidence="2">MAFF235873</strain>
    </source>
</reference>
<dbReference type="AlphaFoldDB" id="A0AAD9M118"/>
<name>A0AAD9M118_9PEZI</name>
<keyword evidence="3" id="KW-1185">Reference proteome</keyword>
<dbReference type="EMBL" id="MU842874">
    <property type="protein sequence ID" value="KAK2028694.1"/>
    <property type="molecule type" value="Genomic_DNA"/>
</dbReference>
<feature type="region of interest" description="Disordered" evidence="1">
    <location>
        <begin position="15"/>
        <end position="87"/>
    </location>
</feature>
<evidence type="ECO:0000313" key="2">
    <source>
        <dbReference type="EMBL" id="KAK2028694.1"/>
    </source>
</evidence>
<protein>
    <submittedName>
        <fullName evidence="2">Uncharacterized protein</fullName>
    </submittedName>
</protein>
<gene>
    <name evidence="2" type="ORF">LX32DRAFT_389352</name>
</gene>
<evidence type="ECO:0000313" key="3">
    <source>
        <dbReference type="Proteomes" id="UP001232148"/>
    </source>
</evidence>
<organism evidence="2 3">
    <name type="scientific">Colletotrichum zoysiae</name>
    <dbReference type="NCBI Taxonomy" id="1216348"/>
    <lineage>
        <taxon>Eukaryota</taxon>
        <taxon>Fungi</taxon>
        <taxon>Dikarya</taxon>
        <taxon>Ascomycota</taxon>
        <taxon>Pezizomycotina</taxon>
        <taxon>Sordariomycetes</taxon>
        <taxon>Hypocreomycetidae</taxon>
        <taxon>Glomerellales</taxon>
        <taxon>Glomerellaceae</taxon>
        <taxon>Colletotrichum</taxon>
        <taxon>Colletotrichum graminicola species complex</taxon>
    </lineage>
</organism>
<sequence>MNDCFATQRRSACGLVSVQRNPPPLTGRDDIPVGDPPRLPASGAGQGQGTEANLGTHRASFNDVSSPPRDDTSKPRFSSPSSANQHM</sequence>
<feature type="compositionally biased region" description="Polar residues" evidence="1">
    <location>
        <begin position="75"/>
        <end position="87"/>
    </location>
</feature>
<evidence type="ECO:0000256" key="1">
    <source>
        <dbReference type="SAM" id="MobiDB-lite"/>
    </source>
</evidence>
<comment type="caution">
    <text evidence="2">The sequence shown here is derived from an EMBL/GenBank/DDBJ whole genome shotgun (WGS) entry which is preliminary data.</text>
</comment>
<accession>A0AAD9M118</accession>